<dbReference type="AlphaFoldDB" id="A0A3S0XCB2"/>
<dbReference type="SMART" id="SM00939">
    <property type="entry name" value="PepX_C"/>
    <property type="match status" value="1"/>
</dbReference>
<evidence type="ECO:0000313" key="4">
    <source>
        <dbReference type="EMBL" id="RUR69960.1"/>
    </source>
</evidence>
<dbReference type="OrthoDB" id="9806163at2"/>
<evidence type="ECO:0000259" key="3">
    <source>
        <dbReference type="SMART" id="SM00939"/>
    </source>
</evidence>
<dbReference type="Gene3D" id="2.60.120.260">
    <property type="entry name" value="Galactose-binding domain-like"/>
    <property type="match status" value="1"/>
</dbReference>
<proteinExistence type="predicted"/>
<dbReference type="NCBIfam" id="TIGR00976">
    <property type="entry name" value="CocE_NonD"/>
    <property type="match status" value="1"/>
</dbReference>
<evidence type="ECO:0000313" key="5">
    <source>
        <dbReference type="Proteomes" id="UP000281118"/>
    </source>
</evidence>
<dbReference type="InterPro" id="IPR013736">
    <property type="entry name" value="Xaa-Pro_dipept_C"/>
</dbReference>
<dbReference type="GO" id="GO:0008239">
    <property type="term" value="F:dipeptidyl-peptidase activity"/>
    <property type="evidence" value="ECO:0007669"/>
    <property type="project" value="InterPro"/>
</dbReference>
<sequence>MRRKESTVSRVRRALMRLGVALPALPSWAWAADFGFRPPRDPEDAAAEGLMRDLAERILPVYQDVDKDAFLANVTALQIVSGAYRAAQDSSRSLRERRKGKPFDVLAERATLDGIYAGARMLEAQGRVGFAEAYARSFDELVSPLDNAQAQAVMARLEIPAAAFREPLRQAFDLWRAKGSLPEAEALALVRTWLSYQSRRSFSGLLPELFAAQNGSRYVAQADVRIPVRGGVVHASVVRPGRAEGPLPALLRFTLDPAEDDARRSAARGYVGITAYVRGRTPDGKGAVWPFVRDSEDAAAVIDWIARQAWSDGRVVMLGEGYSGYAAWAAARRRPAALKAIATIAPMAPGIDFPMAGQIFRNAMVRWAQEHALAEPLHASTNGDADAGPDAVWQALDARWYRGNRPYWDIDRVLLGKRSRLIRTWLTHPSHDRYWQKFLPSADQFARIDIPVLSFAGYFGADAGALHFHREHLRNRPQADTTLLLGPYDASSIRRGMATTLRGYTPDPVAHVDLPELRYQWIDHILKGANKPALLADRVNYQVMGADQWRHAPLLEAPERAPLRLYLDTSARGEPHRLLPAPAEGGGNARLSVDLADRRDVRTPWPDALRMKQLPARNSISFVGDPLPEGTEIIGSLRGVFDITPSRQDVDFSVSLYEQTASGECQLLFDPYDFRASYAGHRVRRRLLRAGERQLLAFTVERVTACRLAAGSRLVLVVGINKRPDRQIDYGSGKDVNSETVTDAKWPLRVRWHARSYVEIQTGKSS</sequence>
<dbReference type="Gene3D" id="3.40.50.1820">
    <property type="entry name" value="alpha/beta hydrolase"/>
    <property type="match status" value="1"/>
</dbReference>
<dbReference type="InterPro" id="IPR008979">
    <property type="entry name" value="Galactose-bd-like_sf"/>
</dbReference>
<name>A0A3S0XCB2_9BURK</name>
<evidence type="ECO:0000256" key="2">
    <source>
        <dbReference type="SAM" id="SignalP"/>
    </source>
</evidence>
<organism evidence="4 5">
    <name type="scientific">Variovorax guangxiensis</name>
    <dbReference type="NCBI Taxonomy" id="1775474"/>
    <lineage>
        <taxon>Bacteria</taxon>
        <taxon>Pseudomonadati</taxon>
        <taxon>Pseudomonadota</taxon>
        <taxon>Betaproteobacteria</taxon>
        <taxon>Burkholderiales</taxon>
        <taxon>Comamonadaceae</taxon>
        <taxon>Variovorax</taxon>
    </lineage>
</organism>
<dbReference type="RefSeq" id="WP_126024072.1">
    <property type="nucleotide sequence ID" value="NZ_RXFT01000011.1"/>
</dbReference>
<gene>
    <name evidence="4" type="ORF">EJP67_23175</name>
</gene>
<keyword evidence="2" id="KW-0732">Signal</keyword>
<dbReference type="InterPro" id="IPR029058">
    <property type="entry name" value="AB_hydrolase_fold"/>
</dbReference>
<dbReference type="SUPFAM" id="SSF49785">
    <property type="entry name" value="Galactose-binding domain-like"/>
    <property type="match status" value="1"/>
</dbReference>
<dbReference type="InterPro" id="IPR005674">
    <property type="entry name" value="CocE/Ser_esterase"/>
</dbReference>
<reference evidence="4 5" key="1">
    <citation type="submission" date="2018-12" db="EMBL/GenBank/DDBJ databases">
        <title>The genome sequences of Variovorax guangxiensis DSM 27352.</title>
        <authorList>
            <person name="Gao J."/>
            <person name="Sun J."/>
        </authorList>
    </citation>
    <scope>NUCLEOTIDE SEQUENCE [LARGE SCALE GENOMIC DNA]</scope>
    <source>
        <strain evidence="4 5">DSM 27352</strain>
    </source>
</reference>
<feature type="chain" id="PRO_5018790753" evidence="2">
    <location>
        <begin position="32"/>
        <end position="766"/>
    </location>
</feature>
<dbReference type="Gene3D" id="1.10.3020.10">
    <property type="entry name" value="alpha-amino acid ester hydrolase ( Helical cap domain)"/>
    <property type="match status" value="1"/>
</dbReference>
<dbReference type="InterPro" id="IPR000383">
    <property type="entry name" value="Xaa-Pro-like_dom"/>
</dbReference>
<accession>A0A3S0XCB2</accession>
<comment type="caution">
    <text evidence="4">The sequence shown here is derived from an EMBL/GenBank/DDBJ whole genome shotgun (WGS) entry which is preliminary data.</text>
</comment>
<dbReference type="SUPFAM" id="SSF53474">
    <property type="entry name" value="alpha/beta-Hydrolases"/>
    <property type="match status" value="1"/>
</dbReference>
<protein>
    <submittedName>
        <fullName evidence="4">CocE/NonD family hydrolase</fullName>
    </submittedName>
</protein>
<dbReference type="Pfam" id="PF02129">
    <property type="entry name" value="Peptidase_S15"/>
    <property type="match status" value="1"/>
</dbReference>
<dbReference type="EMBL" id="RXFT01000011">
    <property type="protein sequence ID" value="RUR69960.1"/>
    <property type="molecule type" value="Genomic_DNA"/>
</dbReference>
<dbReference type="Proteomes" id="UP000281118">
    <property type="component" value="Unassembled WGS sequence"/>
</dbReference>
<keyword evidence="1 4" id="KW-0378">Hydrolase</keyword>
<feature type="domain" description="Xaa-Pro dipeptidyl-peptidase C-terminal" evidence="3">
    <location>
        <begin position="519"/>
        <end position="741"/>
    </location>
</feature>
<evidence type="ECO:0000256" key="1">
    <source>
        <dbReference type="ARBA" id="ARBA00022801"/>
    </source>
</evidence>
<feature type="signal peptide" evidence="2">
    <location>
        <begin position="1"/>
        <end position="31"/>
    </location>
</feature>